<evidence type="ECO:0000313" key="2">
    <source>
        <dbReference type="EMBL" id="KAK8893186.1"/>
    </source>
</evidence>
<proteinExistence type="predicted"/>
<dbReference type="EMBL" id="JAPFFF010000003">
    <property type="protein sequence ID" value="KAK8893186.1"/>
    <property type="molecule type" value="Genomic_DNA"/>
</dbReference>
<dbReference type="InterPro" id="IPR002913">
    <property type="entry name" value="START_lipid-bd_dom"/>
</dbReference>
<dbReference type="Pfam" id="PF01852">
    <property type="entry name" value="START"/>
    <property type="match status" value="1"/>
</dbReference>
<comment type="caution">
    <text evidence="2">The sequence shown here is derived from an EMBL/GenBank/DDBJ whole genome shotgun (WGS) entry which is preliminary data.</text>
</comment>
<dbReference type="PANTHER" id="PTHR19308:SF56">
    <property type="entry name" value="START DOMAIN-CONTAINING PROTEIN"/>
    <property type="match status" value="1"/>
</dbReference>
<accession>A0ABR2KQ65</accession>
<keyword evidence="3" id="KW-1185">Reference proteome</keyword>
<dbReference type="InterPro" id="IPR023393">
    <property type="entry name" value="START-like_dom_sf"/>
</dbReference>
<name>A0ABR2KQ65_9EUKA</name>
<organism evidence="2 3">
    <name type="scientific">Tritrichomonas musculus</name>
    <dbReference type="NCBI Taxonomy" id="1915356"/>
    <lineage>
        <taxon>Eukaryota</taxon>
        <taxon>Metamonada</taxon>
        <taxon>Parabasalia</taxon>
        <taxon>Tritrichomonadida</taxon>
        <taxon>Tritrichomonadidae</taxon>
        <taxon>Tritrichomonas</taxon>
    </lineage>
</organism>
<dbReference type="Proteomes" id="UP001470230">
    <property type="component" value="Unassembled WGS sequence"/>
</dbReference>
<dbReference type="InterPro" id="IPR051213">
    <property type="entry name" value="START_lipid_transfer"/>
</dbReference>
<dbReference type="PANTHER" id="PTHR19308">
    <property type="entry name" value="PHOSPHATIDYLCHOLINE TRANSFER PROTEIN"/>
    <property type="match status" value="1"/>
</dbReference>
<dbReference type="CDD" id="cd00177">
    <property type="entry name" value="START"/>
    <property type="match status" value="1"/>
</dbReference>
<reference evidence="2 3" key="1">
    <citation type="submission" date="2024-04" db="EMBL/GenBank/DDBJ databases">
        <title>Tritrichomonas musculus Genome.</title>
        <authorList>
            <person name="Alves-Ferreira E."/>
            <person name="Grigg M."/>
            <person name="Lorenzi H."/>
            <person name="Galac M."/>
        </authorList>
    </citation>
    <scope>NUCLEOTIDE SEQUENCE [LARGE SCALE GENOMIC DNA]</scope>
    <source>
        <strain evidence="2 3">EAF2021</strain>
    </source>
</reference>
<evidence type="ECO:0000313" key="3">
    <source>
        <dbReference type="Proteomes" id="UP001470230"/>
    </source>
</evidence>
<sequence>MTEGSEQQIHIDQAFLDDLTKKHEEAFESTLKLKDSPEWKFKKKDGDLQIYVRKDPIEKFDQIMSVISMPYTTEEIMSKIRPLDLIDESTPKNERHGIARRKILWEKENDPDHEALIVYICMETPVAIVAKRDLLVYRRRYEKDGRSFFMHTSFDNDDIMKPVPGNVRSKIYFQLYIVEDDPKVPGNKLLWFICQANPMGSIPAWVYNIIVATQAENPKIIKDQIKADHDAAEKQQQKQ</sequence>
<protein>
    <recommendedName>
        <fullName evidence="1">START domain-containing protein</fullName>
    </recommendedName>
</protein>
<feature type="domain" description="START" evidence="1">
    <location>
        <begin position="112"/>
        <end position="212"/>
    </location>
</feature>
<gene>
    <name evidence="2" type="ORF">M9Y10_021601</name>
</gene>
<dbReference type="SUPFAM" id="SSF55961">
    <property type="entry name" value="Bet v1-like"/>
    <property type="match status" value="1"/>
</dbReference>
<dbReference type="Gene3D" id="3.30.530.20">
    <property type="match status" value="1"/>
</dbReference>
<evidence type="ECO:0000259" key="1">
    <source>
        <dbReference type="Pfam" id="PF01852"/>
    </source>
</evidence>